<dbReference type="InterPro" id="IPR018062">
    <property type="entry name" value="HTH_AraC-typ_CS"/>
</dbReference>
<dbReference type="RefSeq" id="WP_161744239.1">
    <property type="nucleotide sequence ID" value="NZ_JAAAMV010000012.1"/>
</dbReference>
<proteinExistence type="predicted"/>
<dbReference type="InterPro" id="IPR037923">
    <property type="entry name" value="HTH-like"/>
</dbReference>
<dbReference type="PANTHER" id="PTHR43280:SF28">
    <property type="entry name" value="HTH-TYPE TRANSCRIPTIONAL ACTIVATOR RHAS"/>
    <property type="match status" value="1"/>
</dbReference>
<evidence type="ECO:0000256" key="1">
    <source>
        <dbReference type="ARBA" id="ARBA00023015"/>
    </source>
</evidence>
<dbReference type="SMART" id="SM00342">
    <property type="entry name" value="HTH_ARAC"/>
    <property type="match status" value="1"/>
</dbReference>
<dbReference type="SUPFAM" id="SSF46689">
    <property type="entry name" value="Homeodomain-like"/>
    <property type="match status" value="2"/>
</dbReference>
<gene>
    <name evidence="5" type="ORF">GT019_16240</name>
</gene>
<dbReference type="InterPro" id="IPR014710">
    <property type="entry name" value="RmlC-like_jellyroll"/>
</dbReference>
<protein>
    <submittedName>
        <fullName evidence="5">Helix-turn-helix domain-containing protein</fullName>
    </submittedName>
</protein>
<evidence type="ECO:0000256" key="3">
    <source>
        <dbReference type="ARBA" id="ARBA00023163"/>
    </source>
</evidence>
<dbReference type="EMBL" id="JAAAMV010000012">
    <property type="protein sequence ID" value="NBD25431.1"/>
    <property type="molecule type" value="Genomic_DNA"/>
</dbReference>
<dbReference type="Pfam" id="PF02311">
    <property type="entry name" value="AraC_binding"/>
    <property type="match status" value="1"/>
</dbReference>
<feature type="domain" description="HTH araC/xylS-type" evidence="4">
    <location>
        <begin position="188"/>
        <end position="286"/>
    </location>
</feature>
<accession>A0ABW9XSB2</accession>
<keyword evidence="2" id="KW-0238">DNA-binding</keyword>
<comment type="caution">
    <text evidence="5">The sequence shown here is derived from an EMBL/GenBank/DDBJ whole genome shotgun (WGS) entry which is preliminary data.</text>
</comment>
<evidence type="ECO:0000313" key="5">
    <source>
        <dbReference type="EMBL" id="NBD25431.1"/>
    </source>
</evidence>
<dbReference type="PANTHER" id="PTHR43280">
    <property type="entry name" value="ARAC-FAMILY TRANSCRIPTIONAL REGULATOR"/>
    <property type="match status" value="1"/>
</dbReference>
<dbReference type="InterPro" id="IPR009057">
    <property type="entry name" value="Homeodomain-like_sf"/>
</dbReference>
<evidence type="ECO:0000259" key="4">
    <source>
        <dbReference type="PROSITE" id="PS01124"/>
    </source>
</evidence>
<keyword evidence="3" id="KW-0804">Transcription</keyword>
<keyword evidence="1" id="KW-0805">Transcription regulation</keyword>
<dbReference type="Pfam" id="PF12833">
    <property type="entry name" value="HTH_18"/>
    <property type="match status" value="1"/>
</dbReference>
<dbReference type="InterPro" id="IPR003313">
    <property type="entry name" value="AraC-bd"/>
</dbReference>
<organism evidence="5 6">
    <name type="scientific">Paenibacillus glycinis</name>
    <dbReference type="NCBI Taxonomy" id="2697035"/>
    <lineage>
        <taxon>Bacteria</taxon>
        <taxon>Bacillati</taxon>
        <taxon>Bacillota</taxon>
        <taxon>Bacilli</taxon>
        <taxon>Bacillales</taxon>
        <taxon>Paenibacillaceae</taxon>
        <taxon>Paenibacillus</taxon>
    </lineage>
</organism>
<dbReference type="InterPro" id="IPR018060">
    <property type="entry name" value="HTH_AraC"/>
</dbReference>
<dbReference type="Gene3D" id="2.60.120.10">
    <property type="entry name" value="Jelly Rolls"/>
    <property type="match status" value="1"/>
</dbReference>
<reference evidence="5 6" key="1">
    <citation type="submission" date="2020-01" db="EMBL/GenBank/DDBJ databases">
        <title>Paenibacillus soybeanensis sp. nov. isolated from the nodules of soybean (Glycine max(L.) Merr).</title>
        <authorList>
            <person name="Wang H."/>
        </authorList>
    </citation>
    <scope>NUCLEOTIDE SEQUENCE [LARGE SCALE GENOMIC DNA]</scope>
    <source>
        <strain evidence="5 6">T1</strain>
    </source>
</reference>
<dbReference type="Proteomes" id="UP000665561">
    <property type="component" value="Unassembled WGS sequence"/>
</dbReference>
<dbReference type="PROSITE" id="PS00041">
    <property type="entry name" value="HTH_ARAC_FAMILY_1"/>
    <property type="match status" value="1"/>
</dbReference>
<dbReference type="InterPro" id="IPR020449">
    <property type="entry name" value="Tscrpt_reg_AraC-type_HTH"/>
</dbReference>
<dbReference type="PRINTS" id="PR00032">
    <property type="entry name" value="HTHARAC"/>
</dbReference>
<evidence type="ECO:0000313" key="6">
    <source>
        <dbReference type="Proteomes" id="UP000665561"/>
    </source>
</evidence>
<dbReference type="PROSITE" id="PS01124">
    <property type="entry name" value="HTH_ARAC_FAMILY_2"/>
    <property type="match status" value="1"/>
</dbReference>
<sequence length="292" mass="34261">MEQFQEPIHYQNPQLCIKAWQFEDDASPKPAGRRWHYHKEVELILVLRGAMGVHTAGAVYALRPGDIVMIGSSQLHLSHKTSEEDLVYIVLHVDLQRYFDPAMMMYYRHFSELVRPLEELNYIFRENGEARQETAGIILDIHKEMMEKRKGYEIAASMRIKQLLLTLLRHDRRELLQGYAYVDDATMRPVLDYVDEHLAQRVDMDEVSRIARMSYSAFSKYFKRSIGVSFVDYVNRQRIRKAEHLLVTRPGSVAEIAADVGFANMAHFYELFKRYSGCTPKQYAHRLLQREE</sequence>
<dbReference type="SUPFAM" id="SSF51215">
    <property type="entry name" value="Regulatory protein AraC"/>
    <property type="match status" value="1"/>
</dbReference>
<keyword evidence="6" id="KW-1185">Reference proteome</keyword>
<dbReference type="Gene3D" id="1.10.10.60">
    <property type="entry name" value="Homeodomain-like"/>
    <property type="match status" value="2"/>
</dbReference>
<evidence type="ECO:0000256" key="2">
    <source>
        <dbReference type="ARBA" id="ARBA00023125"/>
    </source>
</evidence>
<name>A0ABW9XSB2_9BACL</name>